<accession>A0A6J4RAN3</accession>
<feature type="transmembrane region" description="Helical" evidence="1">
    <location>
        <begin position="12"/>
        <end position="34"/>
    </location>
</feature>
<dbReference type="GO" id="GO:0016301">
    <property type="term" value="F:kinase activity"/>
    <property type="evidence" value="ECO:0007669"/>
    <property type="project" value="UniProtKB-KW"/>
</dbReference>
<dbReference type="AlphaFoldDB" id="A0A6J4RAN3"/>
<evidence type="ECO:0000313" key="2">
    <source>
        <dbReference type="EMBL" id="CAA9465978.1"/>
    </source>
</evidence>
<keyword evidence="2" id="KW-0418">Kinase</keyword>
<dbReference type="EMBL" id="CADCVM010000010">
    <property type="protein sequence ID" value="CAA9465978.1"/>
    <property type="molecule type" value="Genomic_DNA"/>
</dbReference>
<protein>
    <submittedName>
        <fullName evidence="2">Two-component system sensor histidine kinase</fullName>
    </submittedName>
</protein>
<feature type="non-terminal residue" evidence="2">
    <location>
        <position position="35"/>
    </location>
</feature>
<organism evidence="2">
    <name type="scientific">uncultured Rubrobacteraceae bacterium</name>
    <dbReference type="NCBI Taxonomy" id="349277"/>
    <lineage>
        <taxon>Bacteria</taxon>
        <taxon>Bacillati</taxon>
        <taxon>Actinomycetota</taxon>
        <taxon>Rubrobacteria</taxon>
        <taxon>Rubrobacterales</taxon>
        <taxon>Rubrobacteraceae</taxon>
        <taxon>environmental samples</taxon>
    </lineage>
</organism>
<keyword evidence="1" id="KW-0472">Membrane</keyword>
<name>A0A6J4RAN3_9ACTN</name>
<evidence type="ECO:0000256" key="1">
    <source>
        <dbReference type="SAM" id="Phobius"/>
    </source>
</evidence>
<keyword evidence="1" id="KW-0812">Transmembrane</keyword>
<reference evidence="2" key="1">
    <citation type="submission" date="2020-02" db="EMBL/GenBank/DDBJ databases">
        <authorList>
            <person name="Meier V. D."/>
        </authorList>
    </citation>
    <scope>NUCLEOTIDE SEQUENCE</scope>
    <source>
        <strain evidence="2">AVDCRST_MAG05</strain>
    </source>
</reference>
<keyword evidence="1" id="KW-1133">Transmembrane helix</keyword>
<gene>
    <name evidence="2" type="ORF">AVDCRST_MAG05-51</name>
</gene>
<keyword evidence="2" id="KW-0808">Transferase</keyword>
<proteinExistence type="predicted"/>
<sequence>MKSNIFSLRRLRWKLTFSYTLVTVVALLVLELILV</sequence>